<dbReference type="Proteomes" id="UP000012073">
    <property type="component" value="Unassembled WGS sequence"/>
</dbReference>
<dbReference type="SUPFAM" id="SSF55909">
    <property type="entry name" value="Pentein"/>
    <property type="match status" value="1"/>
</dbReference>
<dbReference type="Pfam" id="PF02274">
    <property type="entry name" value="ADI"/>
    <property type="match status" value="1"/>
</dbReference>
<dbReference type="Gene3D" id="3.75.10.10">
    <property type="entry name" value="L-arginine/glycine Amidinotransferase, Chain A"/>
    <property type="match status" value="1"/>
</dbReference>
<dbReference type="KEGG" id="ccp:CHC_T00008387001"/>
<dbReference type="PANTHER" id="PTHR47271">
    <property type="entry name" value="ARGININE DEIMINASE"/>
    <property type="match status" value="1"/>
</dbReference>
<dbReference type="RefSeq" id="XP_005717836.1">
    <property type="nucleotide sequence ID" value="XM_005717779.1"/>
</dbReference>
<dbReference type="GeneID" id="17325553"/>
<protein>
    <submittedName>
        <fullName evidence="1">Arginine deiminase</fullName>
    </submittedName>
</protein>
<accession>R7QHH1</accession>
<reference evidence="2" key="1">
    <citation type="journal article" date="2013" name="Proc. Natl. Acad. Sci. U.S.A.">
        <title>Genome structure and metabolic features in the red seaweed Chondrus crispus shed light on evolution of the Archaeplastida.</title>
        <authorList>
            <person name="Collen J."/>
            <person name="Porcel B."/>
            <person name="Carre W."/>
            <person name="Ball S.G."/>
            <person name="Chaparro C."/>
            <person name="Tonon T."/>
            <person name="Barbeyron T."/>
            <person name="Michel G."/>
            <person name="Noel B."/>
            <person name="Valentin K."/>
            <person name="Elias M."/>
            <person name="Artiguenave F."/>
            <person name="Arun A."/>
            <person name="Aury J.M."/>
            <person name="Barbosa-Neto J.F."/>
            <person name="Bothwell J.H."/>
            <person name="Bouget F.Y."/>
            <person name="Brillet L."/>
            <person name="Cabello-Hurtado F."/>
            <person name="Capella-Gutierrez S."/>
            <person name="Charrier B."/>
            <person name="Cladiere L."/>
            <person name="Cock J.M."/>
            <person name="Coelho S.M."/>
            <person name="Colleoni C."/>
            <person name="Czjzek M."/>
            <person name="Da Silva C."/>
            <person name="Delage L."/>
            <person name="Denoeud F."/>
            <person name="Deschamps P."/>
            <person name="Dittami S.M."/>
            <person name="Gabaldon T."/>
            <person name="Gachon C.M."/>
            <person name="Groisillier A."/>
            <person name="Herve C."/>
            <person name="Jabbari K."/>
            <person name="Katinka M."/>
            <person name="Kloareg B."/>
            <person name="Kowalczyk N."/>
            <person name="Labadie K."/>
            <person name="Leblanc C."/>
            <person name="Lopez P.J."/>
            <person name="McLachlan D.H."/>
            <person name="Meslet-Cladiere L."/>
            <person name="Moustafa A."/>
            <person name="Nehr Z."/>
            <person name="Nyvall Collen P."/>
            <person name="Panaud O."/>
            <person name="Partensky F."/>
            <person name="Poulain J."/>
            <person name="Rensing S.A."/>
            <person name="Rousvoal S."/>
            <person name="Samson G."/>
            <person name="Symeonidi A."/>
            <person name="Weissenbach J."/>
            <person name="Zambounis A."/>
            <person name="Wincker P."/>
            <person name="Boyen C."/>
        </authorList>
    </citation>
    <scope>NUCLEOTIDE SEQUENCE [LARGE SCALE GENOMIC DNA]</scope>
    <source>
        <strain evidence="2">cv. Stackhouse</strain>
    </source>
</reference>
<dbReference type="PhylomeDB" id="R7QHH1"/>
<dbReference type="OrthoDB" id="5590314at2759"/>
<gene>
    <name evidence="1" type="ORF">CHC_T00008387001</name>
</gene>
<dbReference type="EMBL" id="HG001890">
    <property type="protein sequence ID" value="CDF37967.1"/>
    <property type="molecule type" value="Genomic_DNA"/>
</dbReference>
<evidence type="ECO:0000313" key="2">
    <source>
        <dbReference type="Proteomes" id="UP000012073"/>
    </source>
</evidence>
<organism evidence="1 2">
    <name type="scientific">Chondrus crispus</name>
    <name type="common">Carrageen Irish moss</name>
    <name type="synonym">Polymorpha crispa</name>
    <dbReference type="NCBI Taxonomy" id="2769"/>
    <lineage>
        <taxon>Eukaryota</taxon>
        <taxon>Rhodophyta</taxon>
        <taxon>Florideophyceae</taxon>
        <taxon>Rhodymeniophycidae</taxon>
        <taxon>Gigartinales</taxon>
        <taxon>Gigartinaceae</taxon>
        <taxon>Chondrus</taxon>
    </lineage>
</organism>
<name>R7QHH1_CHOCR</name>
<dbReference type="Gramene" id="CDF37967">
    <property type="protein sequence ID" value="CDF37967"/>
    <property type="gene ID" value="CHC_T00008387001"/>
</dbReference>
<dbReference type="GO" id="GO:0016990">
    <property type="term" value="F:arginine deiminase activity"/>
    <property type="evidence" value="ECO:0007669"/>
    <property type="project" value="TreeGrafter"/>
</dbReference>
<evidence type="ECO:0000313" key="1">
    <source>
        <dbReference type="EMBL" id="CDF37967.1"/>
    </source>
</evidence>
<dbReference type="STRING" id="2769.R7QHH1"/>
<dbReference type="OMA" id="DQQITTR"/>
<keyword evidence="2" id="KW-1185">Reference proteome</keyword>
<sequence length="470" mass="52200">MVPSVTSTLTQTGQRHENDPASLVIVCAPSALSKMMGSLHPAGALYEKPVNIRRARDAHATFVAMLRRKGALVRDVRDILIERIDWSIGDRIALENLAFTCLTYAFHYPAAEESDVEGKASIRSSPTSLPNKAEEYYISDQYKRKVIEEMGQQQLVDIIFTNPTVTVSPSARDTGFTASYHFDPLSNIMFVRDQQITTRKGIVMARLSSKQRQKEVDIMEFCFKKLGLNVIGRIPCPGRMEGGDFFPAGEKLSIIGTGPRSDLTAVKYLLKEDLLGTERVAIVKDQFERRQERMHLDTVFNLLSNDCCVMLEEMIGEKSPTRRLVDEYVYEGSRPADGADLGLEVGKYVLVRRNVEFSQYMQDRGYKIIPISGEEQLKYGCNVLNLGEGSIISIEKSTARRIASSPHFHGTVEFLDFSAVTSMYGGVHCASQVVLRGARSLDVSTKTREAAEILPLPATTFTDDGVSGSS</sequence>
<dbReference type="PANTHER" id="PTHR47271:SF2">
    <property type="entry name" value="ARGININE DEIMINASE"/>
    <property type="match status" value="1"/>
</dbReference>
<proteinExistence type="predicted"/>
<dbReference type="GO" id="GO:0019546">
    <property type="term" value="P:L-arginine deiminase pathway"/>
    <property type="evidence" value="ECO:0007669"/>
    <property type="project" value="TreeGrafter"/>
</dbReference>
<dbReference type="AlphaFoldDB" id="R7QHH1"/>